<dbReference type="EMBL" id="JH668311">
    <property type="protein sequence ID" value="KAG6444537.1"/>
    <property type="molecule type" value="Genomic_DNA"/>
</dbReference>
<reference evidence="1" key="1">
    <citation type="journal article" date="2016" name="Insect Biochem. Mol. Biol.">
        <title>Multifaceted biological insights from a draft genome sequence of the tobacco hornworm moth, Manduca sexta.</title>
        <authorList>
            <person name="Kanost M.R."/>
            <person name="Arrese E.L."/>
            <person name="Cao X."/>
            <person name="Chen Y.R."/>
            <person name="Chellapilla S."/>
            <person name="Goldsmith M.R."/>
            <person name="Grosse-Wilde E."/>
            <person name="Heckel D.G."/>
            <person name="Herndon N."/>
            <person name="Jiang H."/>
            <person name="Papanicolaou A."/>
            <person name="Qu J."/>
            <person name="Soulages J.L."/>
            <person name="Vogel H."/>
            <person name="Walters J."/>
            <person name="Waterhouse R.M."/>
            <person name="Ahn S.J."/>
            <person name="Almeida F.C."/>
            <person name="An C."/>
            <person name="Aqrawi P."/>
            <person name="Bretschneider A."/>
            <person name="Bryant W.B."/>
            <person name="Bucks S."/>
            <person name="Chao H."/>
            <person name="Chevignon G."/>
            <person name="Christen J.M."/>
            <person name="Clarke D.F."/>
            <person name="Dittmer N.T."/>
            <person name="Ferguson L.C.F."/>
            <person name="Garavelou S."/>
            <person name="Gordon K.H.J."/>
            <person name="Gunaratna R.T."/>
            <person name="Han Y."/>
            <person name="Hauser F."/>
            <person name="He Y."/>
            <person name="Heidel-Fischer H."/>
            <person name="Hirsh A."/>
            <person name="Hu Y."/>
            <person name="Jiang H."/>
            <person name="Kalra D."/>
            <person name="Klinner C."/>
            <person name="Konig C."/>
            <person name="Kovar C."/>
            <person name="Kroll A.R."/>
            <person name="Kuwar S.S."/>
            <person name="Lee S.L."/>
            <person name="Lehman R."/>
            <person name="Li K."/>
            <person name="Li Z."/>
            <person name="Liang H."/>
            <person name="Lovelace S."/>
            <person name="Lu Z."/>
            <person name="Mansfield J.H."/>
            <person name="McCulloch K.J."/>
            <person name="Mathew T."/>
            <person name="Morton B."/>
            <person name="Muzny D.M."/>
            <person name="Neunemann D."/>
            <person name="Ongeri F."/>
            <person name="Pauchet Y."/>
            <person name="Pu L.L."/>
            <person name="Pyrousis I."/>
            <person name="Rao X.J."/>
            <person name="Redding A."/>
            <person name="Roesel C."/>
            <person name="Sanchez-Gracia A."/>
            <person name="Schaack S."/>
            <person name="Shukla A."/>
            <person name="Tetreau G."/>
            <person name="Wang Y."/>
            <person name="Xiong G.H."/>
            <person name="Traut W."/>
            <person name="Walsh T.K."/>
            <person name="Worley K.C."/>
            <person name="Wu D."/>
            <person name="Wu W."/>
            <person name="Wu Y.Q."/>
            <person name="Zhang X."/>
            <person name="Zou Z."/>
            <person name="Zucker H."/>
            <person name="Briscoe A.D."/>
            <person name="Burmester T."/>
            <person name="Clem R.J."/>
            <person name="Feyereisen R."/>
            <person name="Grimmelikhuijzen C.J.P."/>
            <person name="Hamodrakas S.J."/>
            <person name="Hansson B.S."/>
            <person name="Huguet E."/>
            <person name="Jermiin L.S."/>
            <person name="Lan Q."/>
            <person name="Lehman H.K."/>
            <person name="Lorenzen M."/>
            <person name="Merzendorfer H."/>
            <person name="Michalopoulos I."/>
            <person name="Morton D.B."/>
            <person name="Muthukrishnan S."/>
            <person name="Oakeshott J.G."/>
            <person name="Palmer W."/>
            <person name="Park Y."/>
            <person name="Passarelli A.L."/>
            <person name="Rozas J."/>
            <person name="Schwartz L.M."/>
            <person name="Smith W."/>
            <person name="Southgate A."/>
            <person name="Vilcinskas A."/>
            <person name="Vogt R."/>
            <person name="Wang P."/>
            <person name="Werren J."/>
            <person name="Yu X.Q."/>
            <person name="Zhou J.J."/>
            <person name="Brown S.J."/>
            <person name="Scherer S.E."/>
            <person name="Richards S."/>
            <person name="Blissard G.W."/>
        </authorList>
    </citation>
    <scope>NUCLEOTIDE SEQUENCE</scope>
</reference>
<gene>
    <name evidence="1" type="ORF">O3G_MSEX003436</name>
</gene>
<keyword evidence="2" id="KW-1185">Reference proteome</keyword>
<proteinExistence type="predicted"/>
<organism evidence="1 2">
    <name type="scientific">Manduca sexta</name>
    <name type="common">Tobacco hawkmoth</name>
    <name type="synonym">Tobacco hornworm</name>
    <dbReference type="NCBI Taxonomy" id="7130"/>
    <lineage>
        <taxon>Eukaryota</taxon>
        <taxon>Metazoa</taxon>
        <taxon>Ecdysozoa</taxon>
        <taxon>Arthropoda</taxon>
        <taxon>Hexapoda</taxon>
        <taxon>Insecta</taxon>
        <taxon>Pterygota</taxon>
        <taxon>Neoptera</taxon>
        <taxon>Endopterygota</taxon>
        <taxon>Lepidoptera</taxon>
        <taxon>Glossata</taxon>
        <taxon>Ditrysia</taxon>
        <taxon>Bombycoidea</taxon>
        <taxon>Sphingidae</taxon>
        <taxon>Sphinginae</taxon>
        <taxon>Sphingini</taxon>
        <taxon>Manduca</taxon>
    </lineage>
</organism>
<accession>A0A921YSP5</accession>
<dbReference type="EMBL" id="JH668311">
    <property type="protein sequence ID" value="KAG6444540.1"/>
    <property type="molecule type" value="Genomic_DNA"/>
</dbReference>
<dbReference type="EMBL" id="JH668311">
    <property type="protein sequence ID" value="KAG6444538.1"/>
    <property type="molecule type" value="Genomic_DNA"/>
</dbReference>
<dbReference type="Proteomes" id="UP000791440">
    <property type="component" value="Unassembled WGS sequence"/>
</dbReference>
<dbReference type="AlphaFoldDB" id="A0A921YSP5"/>
<sequence length="192" mass="21312">MEPNVSNVRCSEVGEVNKSEVKMEPEDEEVVVRGNQRENRLTTIIDQLRCQGKNRGNSQRDCFAFAPSNGSNYKALYTLYNKACSLAHSASAGAGNNFDKASFCRRFTHAFARPATSLCGINAPHYLVATSLRWNNILKMVTQLYASPQHVLSSFHPAAPHRSGKRLDFLMASGVHRSAHSRTPDTATCFYN</sequence>
<name>A0A921YSP5_MANSE</name>
<dbReference type="EMBL" id="JH668311">
    <property type="protein sequence ID" value="KAG6444539.1"/>
    <property type="molecule type" value="Genomic_DNA"/>
</dbReference>
<comment type="caution">
    <text evidence="1">The sequence shown here is derived from an EMBL/GenBank/DDBJ whole genome shotgun (WGS) entry which is preliminary data.</text>
</comment>
<protein>
    <submittedName>
        <fullName evidence="1">Uncharacterized protein</fullName>
    </submittedName>
</protein>
<dbReference type="EMBL" id="JH668311">
    <property type="protein sequence ID" value="KAG6444541.1"/>
    <property type="molecule type" value="Genomic_DNA"/>
</dbReference>
<evidence type="ECO:0000313" key="2">
    <source>
        <dbReference type="Proteomes" id="UP000791440"/>
    </source>
</evidence>
<reference evidence="1" key="2">
    <citation type="submission" date="2020-12" db="EMBL/GenBank/DDBJ databases">
        <authorList>
            <person name="Kanost M."/>
        </authorList>
    </citation>
    <scope>NUCLEOTIDE SEQUENCE</scope>
</reference>
<evidence type="ECO:0000313" key="1">
    <source>
        <dbReference type="EMBL" id="KAG6444540.1"/>
    </source>
</evidence>